<keyword evidence="2 4" id="KW-0820">tRNA-binding</keyword>
<dbReference type="GO" id="GO:0043908">
    <property type="term" value="F:Ser(Gly)-tRNA(Ala) hydrolase activity"/>
    <property type="evidence" value="ECO:0007669"/>
    <property type="project" value="UniProtKB-UniRule"/>
</dbReference>
<dbReference type="Proteomes" id="UP000713596">
    <property type="component" value="Unassembled WGS sequence"/>
</dbReference>
<dbReference type="InterPro" id="IPR003732">
    <property type="entry name" value="Daa-tRNA_deacyls_DTD"/>
</dbReference>
<evidence type="ECO:0000313" key="6">
    <source>
        <dbReference type="Proteomes" id="UP000713596"/>
    </source>
</evidence>
<dbReference type="EC" id="3.1.1.96" evidence="4"/>
<comment type="catalytic activity">
    <reaction evidence="4">
        <text>glycyl-tRNA(Ala) + H2O = tRNA(Ala) + glycine + H(+)</text>
        <dbReference type="Rhea" id="RHEA:53744"/>
        <dbReference type="Rhea" id="RHEA-COMP:9657"/>
        <dbReference type="Rhea" id="RHEA-COMP:13640"/>
        <dbReference type="ChEBI" id="CHEBI:15377"/>
        <dbReference type="ChEBI" id="CHEBI:15378"/>
        <dbReference type="ChEBI" id="CHEBI:57305"/>
        <dbReference type="ChEBI" id="CHEBI:78442"/>
        <dbReference type="ChEBI" id="CHEBI:78522"/>
    </reaction>
</comment>
<dbReference type="NCBIfam" id="TIGR00256">
    <property type="entry name" value="D-aminoacyl-tRNA deacylase"/>
    <property type="match status" value="1"/>
</dbReference>
<dbReference type="GO" id="GO:0051500">
    <property type="term" value="F:D-tyrosyl-tRNA(Tyr) deacylase activity"/>
    <property type="evidence" value="ECO:0007669"/>
    <property type="project" value="TreeGrafter"/>
</dbReference>
<dbReference type="FunFam" id="3.50.80.10:FF:000001">
    <property type="entry name" value="D-aminoacyl-tRNA deacylase"/>
    <property type="match status" value="1"/>
</dbReference>
<organism evidence="5 6">
    <name type="scientific">Candidatus Allofournierella pullistercoris</name>
    <dbReference type="NCBI Taxonomy" id="2838597"/>
    <lineage>
        <taxon>Bacteria</taxon>
        <taxon>Bacillati</taxon>
        <taxon>Bacillota</taxon>
        <taxon>Clostridia</taxon>
        <taxon>Eubacteriales</taxon>
        <taxon>Oscillospiraceae</taxon>
        <taxon>Allofournierella</taxon>
    </lineage>
</organism>
<evidence type="ECO:0000256" key="1">
    <source>
        <dbReference type="ARBA" id="ARBA00009673"/>
    </source>
</evidence>
<dbReference type="EMBL" id="JAHLFP010000021">
    <property type="protein sequence ID" value="MBU3805860.1"/>
    <property type="molecule type" value="Genomic_DNA"/>
</dbReference>
<evidence type="ECO:0000256" key="4">
    <source>
        <dbReference type="HAMAP-Rule" id="MF_00518"/>
    </source>
</evidence>
<dbReference type="EC" id="3.1.1.-" evidence="4"/>
<dbReference type="Gene3D" id="3.50.80.10">
    <property type="entry name" value="D-tyrosyl-tRNA(Tyr) deacylase"/>
    <property type="match status" value="1"/>
</dbReference>
<gene>
    <name evidence="4 5" type="primary">dtd</name>
    <name evidence="5" type="ORF">H9882_03085</name>
</gene>
<dbReference type="GO" id="GO:0019478">
    <property type="term" value="P:D-amino acid catabolic process"/>
    <property type="evidence" value="ECO:0007669"/>
    <property type="project" value="UniProtKB-UniRule"/>
</dbReference>
<dbReference type="Pfam" id="PF02580">
    <property type="entry name" value="Tyr_Deacylase"/>
    <property type="match status" value="1"/>
</dbReference>
<comment type="subunit">
    <text evidence="4">Homodimer.</text>
</comment>
<dbReference type="SUPFAM" id="SSF69500">
    <property type="entry name" value="DTD-like"/>
    <property type="match status" value="1"/>
</dbReference>
<comment type="caution">
    <text evidence="5">The sequence shown here is derived from an EMBL/GenBank/DDBJ whole genome shotgun (WGS) entry which is preliminary data.</text>
</comment>
<comment type="similarity">
    <text evidence="1 4">Belongs to the DTD family.</text>
</comment>
<dbReference type="GO" id="GO:0000049">
    <property type="term" value="F:tRNA binding"/>
    <property type="evidence" value="ECO:0007669"/>
    <property type="project" value="UniProtKB-UniRule"/>
</dbReference>
<keyword evidence="4" id="KW-0963">Cytoplasm</keyword>
<dbReference type="HAMAP" id="MF_00518">
    <property type="entry name" value="Deacylase_Dtd"/>
    <property type="match status" value="1"/>
</dbReference>
<sequence length="149" mass="16246">MRAVIQRVRSASVQINQGEVRSIGPGLVIFLGVGDIDTLDIVPKLAEKCAGLRIFVDEQGKMSRSAVDCGYGALVISNFTLHASTKKGKRPSFAHAANPEFAKQAYDLFVQQMEQQGLAELQQGEFGADMQVQLHNDGPVTIIVDTDEW</sequence>
<comment type="subcellular location">
    <subcellularLocation>
        <location evidence="4">Cytoplasm</location>
    </subcellularLocation>
</comment>
<evidence type="ECO:0000256" key="2">
    <source>
        <dbReference type="ARBA" id="ARBA00022555"/>
    </source>
</evidence>
<comment type="domain">
    <text evidence="4">A Gly-cisPro motif from one monomer fits into the active site of the other monomer to allow specific chiral rejection of L-amino acids.</text>
</comment>
<dbReference type="InterPro" id="IPR023509">
    <property type="entry name" value="DTD-like_sf"/>
</dbReference>
<dbReference type="AlphaFoldDB" id="A0A948T1W8"/>
<comment type="catalytic activity">
    <reaction evidence="4">
        <text>a D-aminoacyl-tRNA + H2O = a tRNA + a D-alpha-amino acid + H(+)</text>
        <dbReference type="Rhea" id="RHEA:13953"/>
        <dbReference type="Rhea" id="RHEA-COMP:10123"/>
        <dbReference type="Rhea" id="RHEA-COMP:10124"/>
        <dbReference type="ChEBI" id="CHEBI:15377"/>
        <dbReference type="ChEBI" id="CHEBI:15378"/>
        <dbReference type="ChEBI" id="CHEBI:59871"/>
        <dbReference type="ChEBI" id="CHEBI:78442"/>
        <dbReference type="ChEBI" id="CHEBI:79333"/>
        <dbReference type="EC" id="3.1.1.96"/>
    </reaction>
</comment>
<reference evidence="5" key="1">
    <citation type="journal article" date="2021" name="PeerJ">
        <title>Extensive microbial diversity within the chicken gut microbiome revealed by metagenomics and culture.</title>
        <authorList>
            <person name="Gilroy R."/>
            <person name="Ravi A."/>
            <person name="Getino M."/>
            <person name="Pursley I."/>
            <person name="Horton D.L."/>
            <person name="Alikhan N.F."/>
            <person name="Baker D."/>
            <person name="Gharbi K."/>
            <person name="Hall N."/>
            <person name="Watson M."/>
            <person name="Adriaenssens E.M."/>
            <person name="Foster-Nyarko E."/>
            <person name="Jarju S."/>
            <person name="Secka A."/>
            <person name="Antonio M."/>
            <person name="Oren A."/>
            <person name="Chaudhuri R.R."/>
            <person name="La Ragione R."/>
            <person name="Hildebrand F."/>
            <person name="Pallen M.J."/>
        </authorList>
    </citation>
    <scope>NUCLEOTIDE SEQUENCE</scope>
    <source>
        <strain evidence="5">B5_2728</strain>
    </source>
</reference>
<proteinExistence type="inferred from homology"/>
<evidence type="ECO:0000256" key="3">
    <source>
        <dbReference type="ARBA" id="ARBA00022801"/>
    </source>
</evidence>
<keyword evidence="4" id="KW-0694">RNA-binding</keyword>
<keyword evidence="3 4" id="KW-0378">Hydrolase</keyword>
<evidence type="ECO:0000313" key="5">
    <source>
        <dbReference type="EMBL" id="MBU3805860.1"/>
    </source>
</evidence>
<comment type="function">
    <text evidence="4">An aminoacyl-tRNA editing enzyme that deacylates mischarged D-aminoacyl-tRNAs. Also deacylates mischarged glycyl-tRNA(Ala), protecting cells against glycine mischarging by AlaRS. Acts via tRNA-based rather than protein-based catalysis; rejects L-amino acids rather than detecting D-amino acids in the active site. By recycling D-aminoacyl-tRNA to D-amino acids and free tRNA molecules, this enzyme counteracts the toxicity associated with the formation of D-aminoacyl-tRNA entities in vivo and helps enforce protein L-homochirality.</text>
</comment>
<dbReference type="PANTHER" id="PTHR10472:SF5">
    <property type="entry name" value="D-AMINOACYL-TRNA DEACYLASE 1"/>
    <property type="match status" value="1"/>
</dbReference>
<reference evidence="5" key="2">
    <citation type="submission" date="2021-04" db="EMBL/GenBank/DDBJ databases">
        <authorList>
            <person name="Gilroy R."/>
        </authorList>
    </citation>
    <scope>NUCLEOTIDE SEQUENCE</scope>
    <source>
        <strain evidence="5">B5_2728</strain>
    </source>
</reference>
<protein>
    <recommendedName>
        <fullName evidence="4">D-aminoacyl-tRNA deacylase</fullName>
        <shortName evidence="4">DTD</shortName>
        <ecNumber evidence="4">3.1.1.96</ecNumber>
    </recommendedName>
    <alternativeName>
        <fullName evidence="4">Gly-tRNA(Ala) deacylase</fullName>
        <ecNumber evidence="4">3.1.1.-</ecNumber>
    </alternativeName>
</protein>
<name>A0A948T1W8_9FIRM</name>
<dbReference type="GO" id="GO:0106026">
    <property type="term" value="F:Gly-tRNA(Ala) deacylase activity"/>
    <property type="evidence" value="ECO:0007669"/>
    <property type="project" value="UniProtKB-UniRule"/>
</dbReference>
<dbReference type="PANTHER" id="PTHR10472">
    <property type="entry name" value="D-TYROSYL-TRNA TYR DEACYLASE"/>
    <property type="match status" value="1"/>
</dbReference>
<dbReference type="GO" id="GO:0005737">
    <property type="term" value="C:cytoplasm"/>
    <property type="evidence" value="ECO:0007669"/>
    <property type="project" value="UniProtKB-SubCell"/>
</dbReference>
<feature type="short sequence motif" description="Gly-cisPro motif, important for rejection of L-amino acids" evidence="4">
    <location>
        <begin position="138"/>
        <end position="139"/>
    </location>
</feature>
<accession>A0A948T1W8</accession>